<dbReference type="InterPro" id="IPR011004">
    <property type="entry name" value="Trimer_LpxA-like_sf"/>
</dbReference>
<dbReference type="InterPro" id="IPR051159">
    <property type="entry name" value="Hexapeptide_acetyltransf"/>
</dbReference>
<gene>
    <name evidence="1" type="ORF">D3P08_11455</name>
</gene>
<dbReference type="SUPFAM" id="SSF51161">
    <property type="entry name" value="Trimeric LpxA-like enzymes"/>
    <property type="match status" value="1"/>
</dbReference>
<dbReference type="AlphaFoldDB" id="A0A3A1UWB9"/>
<dbReference type="Pfam" id="PF00132">
    <property type="entry name" value="Hexapep"/>
    <property type="match status" value="1"/>
</dbReference>
<dbReference type="GO" id="GO:0016746">
    <property type="term" value="F:acyltransferase activity"/>
    <property type="evidence" value="ECO:0007669"/>
    <property type="project" value="UniProtKB-KW"/>
</dbReference>
<dbReference type="OrthoDB" id="9812571at2"/>
<name>A0A3A1UWB9_9BACL</name>
<dbReference type="Proteomes" id="UP000266482">
    <property type="component" value="Unassembled WGS sequence"/>
</dbReference>
<dbReference type="Gene3D" id="2.160.10.10">
    <property type="entry name" value="Hexapeptide repeat proteins"/>
    <property type="match status" value="1"/>
</dbReference>
<protein>
    <submittedName>
        <fullName evidence="1">Acyltransferase</fullName>
    </submittedName>
</protein>
<evidence type="ECO:0000313" key="2">
    <source>
        <dbReference type="Proteomes" id="UP000266482"/>
    </source>
</evidence>
<comment type="caution">
    <text evidence="1">The sequence shown here is derived from an EMBL/GenBank/DDBJ whole genome shotgun (WGS) entry which is preliminary data.</text>
</comment>
<organism evidence="1 2">
    <name type="scientific">Paenibacillus nanensis</name>
    <dbReference type="NCBI Taxonomy" id="393251"/>
    <lineage>
        <taxon>Bacteria</taxon>
        <taxon>Bacillati</taxon>
        <taxon>Bacillota</taxon>
        <taxon>Bacilli</taxon>
        <taxon>Bacillales</taxon>
        <taxon>Paenibacillaceae</taxon>
        <taxon>Paenibacillus</taxon>
    </lineage>
</organism>
<dbReference type="InterPro" id="IPR001451">
    <property type="entry name" value="Hexapep"/>
</dbReference>
<dbReference type="EMBL" id="QXQA01000006">
    <property type="protein sequence ID" value="RIX52829.1"/>
    <property type="molecule type" value="Genomic_DNA"/>
</dbReference>
<sequence>MLRALKQQYRSRGMVSMLLLNKMQLAGFLRGLLLKMIYLRRLDSSVFFIQANSTVELLSRQARMRIGKYVFIRKNASIRVDHQGELRLGNHVFINDNCNINCVGRTTIGAYTKIAPNVCINDHDHNYKSSEGGHLLVGQVTIGEHVWIGSNVVILRDTVIGDHAVIAAGSVVKGHVPAHTVYLNKRESRLLEIGKKEVLRAGAAQ</sequence>
<evidence type="ECO:0000313" key="1">
    <source>
        <dbReference type="EMBL" id="RIX52829.1"/>
    </source>
</evidence>
<keyword evidence="1" id="KW-0808">Transferase</keyword>
<dbReference type="PANTHER" id="PTHR23416">
    <property type="entry name" value="SIALIC ACID SYNTHASE-RELATED"/>
    <property type="match status" value="1"/>
</dbReference>
<keyword evidence="1" id="KW-0012">Acyltransferase</keyword>
<reference evidence="1 2" key="1">
    <citation type="submission" date="2018-09" db="EMBL/GenBank/DDBJ databases">
        <title>Paenibacillus aracenensis nov. sp. isolated from a cave in southern Spain.</title>
        <authorList>
            <person name="Jurado V."/>
            <person name="Gutierrez-Patricio S."/>
            <person name="Gonzalez-Pimentel J.L."/>
            <person name="Miller A.Z."/>
            <person name="Laiz L."/>
            <person name="Saiz-Jimenez C."/>
        </authorList>
    </citation>
    <scope>NUCLEOTIDE SEQUENCE [LARGE SCALE GENOMIC DNA]</scope>
    <source>
        <strain evidence="1 2">DSM 22867</strain>
    </source>
</reference>
<dbReference type="CDD" id="cd04647">
    <property type="entry name" value="LbH_MAT_like"/>
    <property type="match status" value="1"/>
</dbReference>
<accession>A0A3A1UWB9</accession>
<keyword evidence="2" id="KW-1185">Reference proteome</keyword>
<proteinExistence type="predicted"/>